<evidence type="ECO:0000256" key="3">
    <source>
        <dbReference type="ARBA" id="ARBA00023125"/>
    </source>
</evidence>
<keyword evidence="4" id="KW-0804">Transcription</keyword>
<evidence type="ECO:0000313" key="6">
    <source>
        <dbReference type="EMBL" id="GMN53303.1"/>
    </source>
</evidence>
<evidence type="ECO:0000256" key="4">
    <source>
        <dbReference type="ARBA" id="ARBA00023163"/>
    </source>
</evidence>
<dbReference type="Proteomes" id="UP001187192">
    <property type="component" value="Unassembled WGS sequence"/>
</dbReference>
<evidence type="ECO:0000313" key="7">
    <source>
        <dbReference type="Proteomes" id="UP001187192"/>
    </source>
</evidence>
<dbReference type="GO" id="GO:0005634">
    <property type="term" value="C:nucleus"/>
    <property type="evidence" value="ECO:0007669"/>
    <property type="project" value="UniProtKB-SubCell"/>
</dbReference>
<dbReference type="Gramene" id="FCD_00029487-RA">
    <property type="protein sequence ID" value="FCD_00029487-RA:cds"/>
    <property type="gene ID" value="FCD_00029487"/>
</dbReference>
<dbReference type="Gene3D" id="2.40.330.10">
    <property type="entry name" value="DNA-binding pseudobarrel domain"/>
    <property type="match status" value="1"/>
</dbReference>
<keyword evidence="7" id="KW-1185">Reference proteome</keyword>
<gene>
    <name evidence="6" type="ORF">TIFTF001_022443</name>
</gene>
<dbReference type="CDD" id="cd10017">
    <property type="entry name" value="B3_DNA"/>
    <property type="match status" value="1"/>
</dbReference>
<evidence type="ECO:0000256" key="2">
    <source>
        <dbReference type="ARBA" id="ARBA00023015"/>
    </source>
</evidence>
<name>A0AA88DBQ2_FICCA</name>
<proteinExistence type="predicted"/>
<comment type="subcellular location">
    <subcellularLocation>
        <location evidence="1">Nucleus</location>
    </subcellularLocation>
</comment>
<accession>A0AA88DBQ2</accession>
<evidence type="ECO:0008006" key="8">
    <source>
        <dbReference type="Google" id="ProtNLM"/>
    </source>
</evidence>
<dbReference type="SUPFAM" id="SSF101936">
    <property type="entry name" value="DNA-binding pseudobarrel domain"/>
    <property type="match status" value="1"/>
</dbReference>
<protein>
    <recommendedName>
        <fullName evidence="8">TF-B3 domain-containing protein</fullName>
    </recommendedName>
</protein>
<dbReference type="InterPro" id="IPR015300">
    <property type="entry name" value="DNA-bd_pseudobarrel_sf"/>
</dbReference>
<evidence type="ECO:0000256" key="5">
    <source>
        <dbReference type="ARBA" id="ARBA00023242"/>
    </source>
</evidence>
<dbReference type="InterPro" id="IPR003340">
    <property type="entry name" value="B3_DNA-bd"/>
</dbReference>
<keyword evidence="2" id="KW-0805">Transcription regulation</keyword>
<keyword evidence="5" id="KW-0539">Nucleus</keyword>
<reference evidence="6" key="1">
    <citation type="submission" date="2023-07" db="EMBL/GenBank/DDBJ databases">
        <title>draft genome sequence of fig (Ficus carica).</title>
        <authorList>
            <person name="Takahashi T."/>
            <person name="Nishimura K."/>
        </authorList>
    </citation>
    <scope>NUCLEOTIDE SEQUENCE</scope>
</reference>
<organism evidence="6 7">
    <name type="scientific">Ficus carica</name>
    <name type="common">Common fig</name>
    <dbReference type="NCBI Taxonomy" id="3494"/>
    <lineage>
        <taxon>Eukaryota</taxon>
        <taxon>Viridiplantae</taxon>
        <taxon>Streptophyta</taxon>
        <taxon>Embryophyta</taxon>
        <taxon>Tracheophyta</taxon>
        <taxon>Spermatophyta</taxon>
        <taxon>Magnoliopsida</taxon>
        <taxon>eudicotyledons</taxon>
        <taxon>Gunneridae</taxon>
        <taxon>Pentapetalae</taxon>
        <taxon>rosids</taxon>
        <taxon>fabids</taxon>
        <taxon>Rosales</taxon>
        <taxon>Moraceae</taxon>
        <taxon>Ficeae</taxon>
        <taxon>Ficus</taxon>
    </lineage>
</organism>
<dbReference type="AlphaFoldDB" id="A0AA88DBQ2"/>
<evidence type="ECO:0000256" key="1">
    <source>
        <dbReference type="ARBA" id="ARBA00004123"/>
    </source>
</evidence>
<dbReference type="EMBL" id="BTGU01000045">
    <property type="protein sequence ID" value="GMN53303.1"/>
    <property type="molecule type" value="Genomic_DNA"/>
</dbReference>
<comment type="caution">
    <text evidence="6">The sequence shown here is derived from an EMBL/GenBank/DDBJ whole genome shotgun (WGS) entry which is preliminary data.</text>
</comment>
<dbReference type="GO" id="GO:0003677">
    <property type="term" value="F:DNA binding"/>
    <property type="evidence" value="ECO:0007669"/>
    <property type="project" value="UniProtKB-KW"/>
</dbReference>
<sequence length="137" mass="16317">MYHTTDLRTVLAKRMDYYEKTLSKTDIQQKLIVLTGWLGNLLPVPIPGSDHAIPIRFTDELGKDYTFRLTVRSPRPGELRYDMKPEFMFKEWHAFVVEKNLQVGESIFLWWDDRGHFRIRVREPPALHRLFATTFLH</sequence>
<keyword evidence="3" id="KW-0238">DNA-binding</keyword>